<gene>
    <name evidence="1" type="ORF">FGRAMPH1_01T24287</name>
</gene>
<dbReference type="Proteomes" id="UP000070720">
    <property type="component" value="Chromosome 4"/>
</dbReference>
<dbReference type="VEuPathDB" id="FungiDB:FGRAMPH1_01G24287"/>
<proteinExistence type="predicted"/>
<protein>
    <submittedName>
        <fullName evidence="1">Chromosome 4, complete genome</fullName>
    </submittedName>
</protein>
<dbReference type="EnsemblFungi" id="CEF85642">
    <property type="protein sequence ID" value="CEF85642"/>
    <property type="gene ID" value="FGRRES_20359"/>
</dbReference>
<accession>A0A098DWA9</accession>
<dbReference type="InParanoid" id="A0A098DWA9"/>
<keyword evidence="3" id="KW-1185">Reference proteome</keyword>
<reference evidence="1 3" key="3">
    <citation type="journal article" date="2015" name="BMC Genomics">
        <title>The completed genome sequence of the pathogenic ascomycete fungus Fusarium graminearum.</title>
        <authorList>
            <person name="King R."/>
            <person name="Urban M."/>
            <person name="Hammond-Kosack M.C."/>
            <person name="Hassani-Pak K."/>
            <person name="Hammond-Kosack K.E."/>
        </authorList>
    </citation>
    <scope>NUCLEOTIDE SEQUENCE [LARGE SCALE GENOMIC DNA]</scope>
    <source>
        <strain evidence="3">ATCC MYA-4620 / CBS 123657 / FGSC 9075 / NRRL 31084 / PH-1</strain>
        <strain evidence="1">PH-1</strain>
    </source>
</reference>
<evidence type="ECO:0000313" key="3">
    <source>
        <dbReference type="Proteomes" id="UP000070720"/>
    </source>
</evidence>
<reference evidence="2 3" key="2">
    <citation type="journal article" date="2010" name="Nature">
        <title>Comparative genomics reveals mobile pathogenicity chromosomes in Fusarium.</title>
        <authorList>
            <person name="Ma L.J."/>
            <person name="van der Does H.C."/>
            <person name="Borkovich K.A."/>
            <person name="Coleman J.J."/>
            <person name="Daboussi M.J."/>
            <person name="Di Pietro A."/>
            <person name="Dufresne M."/>
            <person name="Freitag M."/>
            <person name="Grabherr M."/>
            <person name="Henrissat B."/>
            <person name="Houterman P.M."/>
            <person name="Kang S."/>
            <person name="Shim W.B."/>
            <person name="Woloshuk C."/>
            <person name="Xie X."/>
            <person name="Xu J.R."/>
            <person name="Antoniw J."/>
            <person name="Baker S.E."/>
            <person name="Bluhm B.H."/>
            <person name="Breakspear A."/>
            <person name="Brown D.W."/>
            <person name="Butchko R.A."/>
            <person name="Chapman S."/>
            <person name="Coulson R."/>
            <person name="Coutinho P.M."/>
            <person name="Danchin E.G."/>
            <person name="Diener A."/>
            <person name="Gale L.R."/>
            <person name="Gardiner D.M."/>
            <person name="Goff S."/>
            <person name="Hammond-Kosack K.E."/>
            <person name="Hilburn K."/>
            <person name="Hua-Van A."/>
            <person name="Jonkers W."/>
            <person name="Kazan K."/>
            <person name="Kodira C.D."/>
            <person name="Koehrsen M."/>
            <person name="Kumar L."/>
            <person name="Lee Y.H."/>
            <person name="Li L."/>
            <person name="Manners J.M."/>
            <person name="Miranda-Saavedra D."/>
            <person name="Mukherjee M."/>
            <person name="Park G."/>
            <person name="Park J."/>
            <person name="Park S.Y."/>
            <person name="Proctor R.H."/>
            <person name="Regev A."/>
            <person name="Ruiz-Roldan M.C."/>
            <person name="Sain D."/>
            <person name="Sakthikumar S."/>
            <person name="Sykes S."/>
            <person name="Schwartz D.C."/>
            <person name="Turgeon B.G."/>
            <person name="Wapinski I."/>
            <person name="Yoder O."/>
            <person name="Young S."/>
            <person name="Zeng Q."/>
            <person name="Zhou S."/>
            <person name="Galagan J."/>
            <person name="Cuomo C.A."/>
            <person name="Kistler H.C."/>
            <person name="Rep M."/>
        </authorList>
    </citation>
    <scope>GENOME REANNOTATION</scope>
    <source>
        <strain evidence="3">ATCC MYA-4620 / CBS 123657 / FGSC 9075 / NRRL 31084 / PH-1</strain>
        <strain evidence="2">PH-1 / ATCC MYA-4620 / FGSC 9075 / NRRL 31084</strain>
    </source>
</reference>
<evidence type="ECO:0000313" key="2">
    <source>
        <dbReference type="EnsemblFungi" id="CEF85642"/>
    </source>
</evidence>
<reference evidence="2 3" key="1">
    <citation type="journal article" date="2007" name="Science">
        <title>The Fusarium graminearum genome reveals a link between localized polymorphism and pathogen specialization.</title>
        <authorList>
            <person name="Cuomo C.A."/>
            <person name="Gueldener U."/>
            <person name="Xu J.-R."/>
            <person name="Trail F."/>
            <person name="Turgeon B.G."/>
            <person name="Di Pietro A."/>
            <person name="Walton J.D."/>
            <person name="Ma L.-J."/>
            <person name="Baker S.E."/>
            <person name="Rep M."/>
            <person name="Adam G."/>
            <person name="Antoniw J."/>
            <person name="Baldwin T."/>
            <person name="Calvo S.E."/>
            <person name="Chang Y.-L."/>
            <person name="DeCaprio D."/>
            <person name="Gale L.R."/>
            <person name="Gnerre S."/>
            <person name="Goswami R.S."/>
            <person name="Hammond-Kosack K."/>
            <person name="Harris L.J."/>
            <person name="Hilburn K."/>
            <person name="Kennell J.C."/>
            <person name="Kroken S."/>
            <person name="Magnuson J.K."/>
            <person name="Mannhaupt G."/>
            <person name="Mauceli E.W."/>
            <person name="Mewes H.-W."/>
            <person name="Mitterbauer R."/>
            <person name="Muehlbauer G."/>
            <person name="Muensterkoetter M."/>
            <person name="Nelson D."/>
            <person name="O'Donnell K."/>
            <person name="Ouellet T."/>
            <person name="Qi W."/>
            <person name="Quesneville H."/>
            <person name="Roncero M.I.G."/>
            <person name="Seong K.-Y."/>
            <person name="Tetko I.V."/>
            <person name="Urban M."/>
            <person name="Waalwijk C."/>
            <person name="Ward T.J."/>
            <person name="Yao J."/>
            <person name="Birren B.W."/>
            <person name="Kistler H.C."/>
        </authorList>
    </citation>
    <scope>NUCLEOTIDE SEQUENCE [LARGE SCALE GENOMIC DNA]</scope>
    <source>
        <strain evidence="3">ATCC MYA-4620 / CBS 123657 / FGSC 9075 / NRRL 31084 / PH-1</strain>
        <strain evidence="2">PH-1 / ATCC MYA-4620 / FGSC 9075 / NRRL 31084</strain>
    </source>
</reference>
<dbReference type="EMBL" id="HG970335">
    <property type="protein sequence ID" value="CEF85642.1"/>
    <property type="molecule type" value="Genomic_DNA"/>
</dbReference>
<evidence type="ECO:0000313" key="1">
    <source>
        <dbReference type="EMBL" id="CEF85642.1"/>
    </source>
</evidence>
<organism evidence="1 3">
    <name type="scientific">Gibberella zeae (strain ATCC MYA-4620 / CBS 123657 / FGSC 9075 / NRRL 31084 / PH-1)</name>
    <name type="common">Wheat head blight fungus</name>
    <name type="synonym">Fusarium graminearum</name>
    <dbReference type="NCBI Taxonomy" id="229533"/>
    <lineage>
        <taxon>Eukaryota</taxon>
        <taxon>Fungi</taxon>
        <taxon>Dikarya</taxon>
        <taxon>Ascomycota</taxon>
        <taxon>Pezizomycotina</taxon>
        <taxon>Sordariomycetes</taxon>
        <taxon>Hypocreomycetidae</taxon>
        <taxon>Hypocreales</taxon>
        <taxon>Nectriaceae</taxon>
        <taxon>Fusarium</taxon>
    </lineage>
</organism>
<sequence>MLLDESYERFGSIAMRKEWWFWQRKTQCYRLVIRRCPRVRLDAEAMRKLDNVPGLVDLLMVTFPLMSGVSEYSTASGDCSPKSFGGEQDTVESLDDTVDLLGRYTQVMPFLRQCQMKICSDTLALWTVEEV</sequence>
<name>A0A098DWA9_GIBZE</name>
<dbReference type="AlphaFoldDB" id="A0A098DWA9"/>
<accession>A0A0E0SGS9</accession>
<reference evidence="2" key="4">
    <citation type="submission" date="2017-01" db="UniProtKB">
        <authorList>
            <consortium name="EnsemblFungi"/>
        </authorList>
    </citation>
    <scope>IDENTIFICATION</scope>
    <source>
        <strain evidence="2">PH-1 / ATCC MYA-4620 / FGSC 9075 / NRRL 31084</strain>
    </source>
</reference>